<reference evidence="1" key="2">
    <citation type="submission" date="2023-04" db="EMBL/GenBank/DDBJ databases">
        <authorList>
            <person name="Bruccoleri R.E."/>
            <person name="Oakeley E.J."/>
            <person name="Faust A.-M."/>
            <person name="Dessus-Babus S."/>
            <person name="Altorfer M."/>
            <person name="Burckhardt D."/>
            <person name="Oertli M."/>
            <person name="Naumann U."/>
            <person name="Petersen F."/>
            <person name="Wong J."/>
        </authorList>
    </citation>
    <scope>NUCLEOTIDE SEQUENCE</scope>
    <source>
        <strain evidence="1">GSM-AAB239-AS_SAM_17_03QT</strain>
        <tissue evidence="1">Leaf</tissue>
    </source>
</reference>
<dbReference type="AlphaFoldDB" id="A0AAX6DN51"/>
<keyword evidence="2" id="KW-1185">Reference proteome</keyword>
<name>A0AAX6DN51_IRIPA</name>
<protein>
    <submittedName>
        <fullName evidence="1">Uncharacterized protein</fullName>
    </submittedName>
</protein>
<evidence type="ECO:0000313" key="2">
    <source>
        <dbReference type="Proteomes" id="UP001140949"/>
    </source>
</evidence>
<organism evidence="1 2">
    <name type="scientific">Iris pallida</name>
    <name type="common">Sweet iris</name>
    <dbReference type="NCBI Taxonomy" id="29817"/>
    <lineage>
        <taxon>Eukaryota</taxon>
        <taxon>Viridiplantae</taxon>
        <taxon>Streptophyta</taxon>
        <taxon>Embryophyta</taxon>
        <taxon>Tracheophyta</taxon>
        <taxon>Spermatophyta</taxon>
        <taxon>Magnoliopsida</taxon>
        <taxon>Liliopsida</taxon>
        <taxon>Asparagales</taxon>
        <taxon>Iridaceae</taxon>
        <taxon>Iridoideae</taxon>
        <taxon>Irideae</taxon>
        <taxon>Iris</taxon>
    </lineage>
</organism>
<evidence type="ECO:0000313" key="1">
    <source>
        <dbReference type="EMBL" id="KAJ6793146.1"/>
    </source>
</evidence>
<dbReference type="EMBL" id="JANAVB010043218">
    <property type="protein sequence ID" value="KAJ6793146.1"/>
    <property type="molecule type" value="Genomic_DNA"/>
</dbReference>
<sequence length="108" mass="12201">MHGSGKRRWTAERCKRTRRLDPAVGRACGGQVSDSTPLTLFQWWIRMARCSATPSRTTVDPMADPIWRVAVPRVCLRVGAGQVLTRSRKIHRRRAQACDGEDTAAQIW</sequence>
<proteinExistence type="predicted"/>
<dbReference type="Proteomes" id="UP001140949">
    <property type="component" value="Unassembled WGS sequence"/>
</dbReference>
<reference evidence="1" key="1">
    <citation type="journal article" date="2023" name="GigaByte">
        <title>Genome assembly of the bearded iris, Iris pallida Lam.</title>
        <authorList>
            <person name="Bruccoleri R.E."/>
            <person name="Oakeley E.J."/>
            <person name="Faust A.M.E."/>
            <person name="Altorfer M."/>
            <person name="Dessus-Babus S."/>
            <person name="Burckhardt D."/>
            <person name="Oertli M."/>
            <person name="Naumann U."/>
            <person name="Petersen F."/>
            <person name="Wong J."/>
        </authorList>
    </citation>
    <scope>NUCLEOTIDE SEQUENCE</scope>
    <source>
        <strain evidence="1">GSM-AAB239-AS_SAM_17_03QT</strain>
    </source>
</reference>
<gene>
    <name evidence="1" type="ORF">M6B38_111245</name>
</gene>
<accession>A0AAX6DN51</accession>
<comment type="caution">
    <text evidence="1">The sequence shown here is derived from an EMBL/GenBank/DDBJ whole genome shotgun (WGS) entry which is preliminary data.</text>
</comment>